<evidence type="ECO:0000313" key="4">
    <source>
        <dbReference type="Proteomes" id="UP000654075"/>
    </source>
</evidence>
<dbReference type="SMART" id="SM00271">
    <property type="entry name" value="DnaJ"/>
    <property type="match status" value="1"/>
</dbReference>
<proteinExistence type="predicted"/>
<dbReference type="EMBL" id="CAJNNV010026314">
    <property type="protein sequence ID" value="CAE8617878.1"/>
    <property type="molecule type" value="Genomic_DNA"/>
</dbReference>
<evidence type="ECO:0000256" key="1">
    <source>
        <dbReference type="SAM" id="MobiDB-lite"/>
    </source>
</evidence>
<dbReference type="InterPro" id="IPR050817">
    <property type="entry name" value="DjlA_DnaK_co-chaperone"/>
</dbReference>
<dbReference type="OrthoDB" id="10250354at2759"/>
<dbReference type="InterPro" id="IPR036869">
    <property type="entry name" value="J_dom_sf"/>
</dbReference>
<reference evidence="3" key="1">
    <citation type="submission" date="2021-02" db="EMBL/GenBank/DDBJ databases">
        <authorList>
            <person name="Dougan E. K."/>
            <person name="Rhodes N."/>
            <person name="Thang M."/>
            <person name="Chan C."/>
        </authorList>
    </citation>
    <scope>NUCLEOTIDE SEQUENCE</scope>
</reference>
<protein>
    <recommendedName>
        <fullName evidence="2">J domain-containing protein</fullName>
    </recommendedName>
</protein>
<dbReference type="AlphaFoldDB" id="A0A813G5B9"/>
<organism evidence="3 4">
    <name type="scientific">Polarella glacialis</name>
    <name type="common">Dinoflagellate</name>
    <dbReference type="NCBI Taxonomy" id="89957"/>
    <lineage>
        <taxon>Eukaryota</taxon>
        <taxon>Sar</taxon>
        <taxon>Alveolata</taxon>
        <taxon>Dinophyceae</taxon>
        <taxon>Suessiales</taxon>
        <taxon>Suessiaceae</taxon>
        <taxon>Polarella</taxon>
    </lineage>
</organism>
<dbReference type="CDD" id="cd06257">
    <property type="entry name" value="DnaJ"/>
    <property type="match status" value="1"/>
</dbReference>
<dbReference type="Proteomes" id="UP000654075">
    <property type="component" value="Unassembled WGS sequence"/>
</dbReference>
<dbReference type="Pfam" id="PF00226">
    <property type="entry name" value="DnaJ"/>
    <property type="match status" value="1"/>
</dbReference>
<sequence length="312" mass="34311">MAALAYASPCQHGRAGLRSWVAFIVIVVVCCCRGGRQRCGWSGSRSSFPKYSRDSRVGFMLVIDPLVKAPPQFVFCGRLGTAIPKRQMSQCLLKARPRQASPSVHFTGAAIFSDDISRFHAPVRILMHAEGETLTKSPWELLGLPESATQAEIKSQYRKLVAKEHPDKNPDDPQAADRFVDIVAAYEQLTEPQKESASAVNDADEDLDESPLSEEMKSATKVVAESLRNLVTVLFALGLLTQPLGFWADSEIKGKCITGNIDTESCEQLVQLRCVGEFAFGDVQQCQKDGRYLVSVTSTDALYDRENPPSPK</sequence>
<name>A0A813G5B9_POLGL</name>
<keyword evidence="4" id="KW-1185">Reference proteome</keyword>
<accession>A0A813G5B9</accession>
<feature type="region of interest" description="Disordered" evidence="1">
    <location>
        <begin position="191"/>
        <end position="214"/>
    </location>
</feature>
<dbReference type="SUPFAM" id="SSF46565">
    <property type="entry name" value="Chaperone J-domain"/>
    <property type="match status" value="1"/>
</dbReference>
<gene>
    <name evidence="3" type="ORF">PGLA1383_LOCUS35535</name>
</gene>
<comment type="caution">
    <text evidence="3">The sequence shown here is derived from an EMBL/GenBank/DDBJ whole genome shotgun (WGS) entry which is preliminary data.</text>
</comment>
<dbReference type="PRINTS" id="PR00625">
    <property type="entry name" value="JDOMAIN"/>
</dbReference>
<evidence type="ECO:0000259" key="2">
    <source>
        <dbReference type="PROSITE" id="PS50076"/>
    </source>
</evidence>
<feature type="compositionally biased region" description="Acidic residues" evidence="1">
    <location>
        <begin position="202"/>
        <end position="212"/>
    </location>
</feature>
<feature type="domain" description="J" evidence="2">
    <location>
        <begin position="137"/>
        <end position="194"/>
    </location>
</feature>
<dbReference type="PANTHER" id="PTHR24074">
    <property type="entry name" value="CO-CHAPERONE PROTEIN DJLA"/>
    <property type="match status" value="1"/>
</dbReference>
<dbReference type="InterPro" id="IPR001623">
    <property type="entry name" value="DnaJ_domain"/>
</dbReference>
<dbReference type="PROSITE" id="PS50076">
    <property type="entry name" value="DNAJ_2"/>
    <property type="match status" value="1"/>
</dbReference>
<dbReference type="Gene3D" id="1.10.287.110">
    <property type="entry name" value="DnaJ domain"/>
    <property type="match status" value="1"/>
</dbReference>
<evidence type="ECO:0000313" key="3">
    <source>
        <dbReference type="EMBL" id="CAE8617878.1"/>
    </source>
</evidence>